<protein>
    <submittedName>
        <fullName evidence="2">Uncharacterized protein</fullName>
    </submittedName>
</protein>
<evidence type="ECO:0000313" key="2">
    <source>
        <dbReference type="EMBL" id="CEM42712.1"/>
    </source>
</evidence>
<feature type="compositionally biased region" description="Gly residues" evidence="1">
    <location>
        <begin position="1"/>
        <end position="32"/>
    </location>
</feature>
<accession>A0A0G4HFC3</accession>
<feature type="compositionally biased region" description="Basic and acidic residues" evidence="1">
    <location>
        <begin position="159"/>
        <end position="170"/>
    </location>
</feature>
<feature type="compositionally biased region" description="Basic and acidic residues" evidence="1">
    <location>
        <begin position="90"/>
        <end position="109"/>
    </location>
</feature>
<feature type="region of interest" description="Disordered" evidence="1">
    <location>
        <begin position="1"/>
        <end position="33"/>
    </location>
</feature>
<dbReference type="EMBL" id="CDMZ01002514">
    <property type="protein sequence ID" value="CEM42712.1"/>
    <property type="molecule type" value="Genomic_DNA"/>
</dbReference>
<evidence type="ECO:0000256" key="1">
    <source>
        <dbReference type="SAM" id="MobiDB-lite"/>
    </source>
</evidence>
<reference evidence="2" key="1">
    <citation type="submission" date="2014-11" db="EMBL/GenBank/DDBJ databases">
        <authorList>
            <person name="Otto D Thomas"/>
            <person name="Naeem Raeece"/>
        </authorList>
    </citation>
    <scope>NUCLEOTIDE SEQUENCE</scope>
</reference>
<dbReference type="VEuPathDB" id="CryptoDB:Cvel_6634"/>
<feature type="compositionally biased region" description="Low complexity" evidence="1">
    <location>
        <begin position="182"/>
        <end position="191"/>
    </location>
</feature>
<proteinExistence type="predicted"/>
<feature type="compositionally biased region" description="Polar residues" evidence="1">
    <location>
        <begin position="134"/>
        <end position="143"/>
    </location>
</feature>
<sequence length="212" mass="21797">MGRGKGGFGGGIFGMGGGGGAVGQGQGRGGVGLKLTQASPKAQQGGAVRLTAGAGTGRSVYIPINNDDEHLGPSAGGPRASMTAPAPKMTADDWKAKLRREGLPKKEPQQPKPIRLIPAIKQEESATAAEATEPSQTLSSSRQEGCDFQQGPPPPVRAADVRRAQLREKGFGTALEKPKKPAAPTEPNAEPQSPSCSFQAGNLRIVLTKDGK</sequence>
<dbReference type="AlphaFoldDB" id="A0A0G4HFC3"/>
<organism evidence="2">
    <name type="scientific">Chromera velia CCMP2878</name>
    <dbReference type="NCBI Taxonomy" id="1169474"/>
    <lineage>
        <taxon>Eukaryota</taxon>
        <taxon>Sar</taxon>
        <taxon>Alveolata</taxon>
        <taxon>Colpodellida</taxon>
        <taxon>Chromeraceae</taxon>
        <taxon>Chromera</taxon>
    </lineage>
</organism>
<feature type="region of interest" description="Disordered" evidence="1">
    <location>
        <begin position="61"/>
        <end position="212"/>
    </location>
</feature>
<name>A0A0G4HFC3_9ALVE</name>
<gene>
    <name evidence="2" type="ORF">Cvel_6634</name>
</gene>